<evidence type="ECO:0000256" key="2">
    <source>
        <dbReference type="ARBA" id="ARBA00011901"/>
    </source>
</evidence>
<gene>
    <name evidence="7" type="ORF">HYX28_06645</name>
</gene>
<evidence type="ECO:0000313" key="8">
    <source>
        <dbReference type="Proteomes" id="UP000779809"/>
    </source>
</evidence>
<proteinExistence type="predicted"/>
<dbReference type="AlphaFoldDB" id="A0A932A8I9"/>
<dbReference type="InterPro" id="IPR050695">
    <property type="entry name" value="N-acetylmuramoyl_amidase_3"/>
</dbReference>
<name>A0A932A8I9_9BACT</name>
<dbReference type="SUPFAM" id="SSF53187">
    <property type="entry name" value="Zn-dependent exopeptidases"/>
    <property type="match status" value="1"/>
</dbReference>
<dbReference type="Pfam" id="PF01520">
    <property type="entry name" value="Amidase_3"/>
    <property type="match status" value="1"/>
</dbReference>
<dbReference type="GO" id="GO:0008745">
    <property type="term" value="F:N-acetylmuramoyl-L-alanine amidase activity"/>
    <property type="evidence" value="ECO:0007669"/>
    <property type="project" value="UniProtKB-EC"/>
</dbReference>
<dbReference type="InterPro" id="IPR002508">
    <property type="entry name" value="MurNAc-LAA_cat"/>
</dbReference>
<protein>
    <recommendedName>
        <fullName evidence="2">N-acetylmuramoyl-L-alanine amidase</fullName>
        <ecNumber evidence="2">3.5.1.28</ecNumber>
    </recommendedName>
</protein>
<dbReference type="GO" id="GO:0030288">
    <property type="term" value="C:outer membrane-bounded periplasmic space"/>
    <property type="evidence" value="ECO:0007669"/>
    <property type="project" value="TreeGrafter"/>
</dbReference>
<evidence type="ECO:0000313" key="7">
    <source>
        <dbReference type="EMBL" id="MBI2678442.1"/>
    </source>
</evidence>
<keyword evidence="3" id="KW-0378">Hydrolase</keyword>
<feature type="chain" id="PRO_5037096579" description="N-acetylmuramoyl-L-alanine amidase" evidence="5">
    <location>
        <begin position="27"/>
        <end position="480"/>
    </location>
</feature>
<dbReference type="EC" id="3.5.1.28" evidence="2"/>
<dbReference type="PANTHER" id="PTHR30404:SF0">
    <property type="entry name" value="N-ACETYLMURAMOYL-L-ALANINE AMIDASE AMIC"/>
    <property type="match status" value="1"/>
</dbReference>
<dbReference type="GO" id="GO:0009253">
    <property type="term" value="P:peptidoglycan catabolic process"/>
    <property type="evidence" value="ECO:0007669"/>
    <property type="project" value="InterPro"/>
</dbReference>
<dbReference type="EMBL" id="JACPNR010000009">
    <property type="protein sequence ID" value="MBI2678442.1"/>
    <property type="molecule type" value="Genomic_DNA"/>
</dbReference>
<dbReference type="PANTHER" id="PTHR30404">
    <property type="entry name" value="N-ACETYLMURAMOYL-L-ALANINE AMIDASE"/>
    <property type="match status" value="1"/>
</dbReference>
<evidence type="ECO:0000256" key="4">
    <source>
        <dbReference type="SAM" id="MobiDB-lite"/>
    </source>
</evidence>
<dbReference type="CDD" id="cd02696">
    <property type="entry name" value="MurNAc-LAA"/>
    <property type="match status" value="1"/>
</dbReference>
<dbReference type="Gene3D" id="3.40.630.40">
    <property type="entry name" value="Zn-dependent exopeptidases"/>
    <property type="match status" value="1"/>
</dbReference>
<feature type="region of interest" description="Disordered" evidence="4">
    <location>
        <begin position="243"/>
        <end position="283"/>
    </location>
</feature>
<evidence type="ECO:0000256" key="3">
    <source>
        <dbReference type="ARBA" id="ARBA00022801"/>
    </source>
</evidence>
<keyword evidence="5" id="KW-0732">Signal</keyword>
<feature type="domain" description="MurNAc-LAA" evidence="6">
    <location>
        <begin position="289"/>
        <end position="471"/>
    </location>
</feature>
<evidence type="ECO:0000259" key="6">
    <source>
        <dbReference type="Pfam" id="PF01520"/>
    </source>
</evidence>
<evidence type="ECO:0000256" key="5">
    <source>
        <dbReference type="SAM" id="SignalP"/>
    </source>
</evidence>
<feature type="signal peptide" evidence="5">
    <location>
        <begin position="1"/>
        <end position="26"/>
    </location>
</feature>
<comment type="caution">
    <text evidence="7">The sequence shown here is derived from an EMBL/GenBank/DDBJ whole genome shotgun (WGS) entry which is preliminary data.</text>
</comment>
<reference evidence="7" key="1">
    <citation type="submission" date="2020-07" db="EMBL/GenBank/DDBJ databases">
        <title>Huge and variable diversity of episymbiotic CPR bacteria and DPANN archaea in groundwater ecosystems.</title>
        <authorList>
            <person name="He C.Y."/>
            <person name="Keren R."/>
            <person name="Whittaker M."/>
            <person name="Farag I.F."/>
            <person name="Doudna J."/>
            <person name="Cate J.H.D."/>
            <person name="Banfield J.F."/>
        </authorList>
    </citation>
    <scope>NUCLEOTIDE SEQUENCE</scope>
    <source>
        <strain evidence="7">NC_groundwater_580_Pr5_B-0.1um_64_19</strain>
    </source>
</reference>
<evidence type="ECO:0000256" key="1">
    <source>
        <dbReference type="ARBA" id="ARBA00001561"/>
    </source>
</evidence>
<dbReference type="Proteomes" id="UP000779809">
    <property type="component" value="Unassembled WGS sequence"/>
</dbReference>
<accession>A0A932A8I9</accession>
<organism evidence="7 8">
    <name type="scientific">Candidatus Korobacter versatilis</name>
    <dbReference type="NCBI Taxonomy" id="658062"/>
    <lineage>
        <taxon>Bacteria</taxon>
        <taxon>Pseudomonadati</taxon>
        <taxon>Acidobacteriota</taxon>
        <taxon>Terriglobia</taxon>
        <taxon>Terriglobales</taxon>
        <taxon>Candidatus Korobacteraceae</taxon>
        <taxon>Candidatus Korobacter</taxon>
    </lineage>
</organism>
<comment type="catalytic activity">
    <reaction evidence="1">
        <text>Hydrolyzes the link between N-acetylmuramoyl residues and L-amino acid residues in certain cell-wall glycopeptides.</text>
        <dbReference type="EC" id="3.5.1.28"/>
    </reaction>
</comment>
<sequence>MRWNRTALAAATIAAMLLLRPAVPSADDKRLVVFAPQTSYSVAITDHDGRAYVQLNELIAPLGHPEVRLEGNKLHIRAGQVTAELRDGNSKVKLGRGELDLGGKVVLEGDRALVPLHTVPQLLSRVLGSSSDLHESAHRLFIAGTAVHFVAEMKKADPPTLVLTFSAPVNPSVSTEPGRLKLVFGRDPVVSGSESFKFDDATIPAASYSESGGAAELEISGKAPLLATFADGGKTIVITPAPGATAQAPAHPNPASSTQPSAETPLPAQAGSAQPAPLTSGSPRTRYLVVIDPGHGGDDPGARFSDKLVEKEVTMAFARRLRAALGERGISAHLLRDGDPTINNEQRAASANNLHASVFVTVHASAPGSGIRLYTSMLAEAEKSPAAFYPWETAQSFFLRPSRIVAQATVEELGKRKIGVLLMPANVRPMNNVAAAVIGVELATPSSDPERVTSGKYQDPIAAAVAQGIANARNALEGPQ</sequence>